<accession>A0A1L8QTE4</accession>
<gene>
    <name evidence="5" type="ORF">RU93_GL001984</name>
</gene>
<reference evidence="5 6" key="1">
    <citation type="submission" date="2014-12" db="EMBL/GenBank/DDBJ databases">
        <title>Draft genome sequences of 29 type strains of Enterococci.</title>
        <authorList>
            <person name="Zhong Z."/>
            <person name="Sun Z."/>
            <person name="Liu W."/>
            <person name="Zhang W."/>
            <person name="Zhang H."/>
        </authorList>
    </citation>
    <scope>NUCLEOTIDE SEQUENCE [LARGE SCALE GENOMIC DNA]</scope>
    <source>
        <strain evidence="5 6">DSM 17690</strain>
    </source>
</reference>
<evidence type="ECO:0000313" key="6">
    <source>
        <dbReference type="Proteomes" id="UP000182149"/>
    </source>
</evidence>
<evidence type="ECO:0000259" key="4">
    <source>
        <dbReference type="Pfam" id="PF20257"/>
    </source>
</evidence>
<evidence type="ECO:0000256" key="1">
    <source>
        <dbReference type="ARBA" id="ARBA00022691"/>
    </source>
</evidence>
<dbReference type="Gene3D" id="2.40.30.90">
    <property type="entry name" value="Bacterial fluorinating enzyme like"/>
    <property type="match status" value="1"/>
</dbReference>
<evidence type="ECO:0000256" key="2">
    <source>
        <dbReference type="ARBA" id="ARBA00024035"/>
    </source>
</evidence>
<dbReference type="SUPFAM" id="SSF101852">
    <property type="entry name" value="Bacterial fluorinating enzyme, C-terminal domain"/>
    <property type="match status" value="1"/>
</dbReference>
<keyword evidence="1" id="KW-0949">S-adenosyl-L-methionine</keyword>
<dbReference type="InterPro" id="IPR002747">
    <property type="entry name" value="SAM_OH_AdoTrfase"/>
</dbReference>
<protein>
    <recommendedName>
        <fullName evidence="7">DNA-directed RNA polymerase subunit delta</fullName>
    </recommendedName>
</protein>
<dbReference type="Proteomes" id="UP000182149">
    <property type="component" value="Unassembled WGS sequence"/>
</dbReference>
<name>A0A1L8QTE4_9ENTE</name>
<organism evidence="5 6">
    <name type="scientific">Enterococcus aquimarinus</name>
    <dbReference type="NCBI Taxonomy" id="328396"/>
    <lineage>
        <taxon>Bacteria</taxon>
        <taxon>Bacillati</taxon>
        <taxon>Bacillota</taxon>
        <taxon>Bacilli</taxon>
        <taxon>Lactobacillales</taxon>
        <taxon>Enterococcaceae</taxon>
        <taxon>Enterococcus</taxon>
    </lineage>
</organism>
<dbReference type="Pfam" id="PF01887">
    <property type="entry name" value="SAM_HAT_N"/>
    <property type="match status" value="1"/>
</dbReference>
<comment type="caution">
    <text evidence="5">The sequence shown here is derived from an EMBL/GenBank/DDBJ whole genome shotgun (WGS) entry which is preliminary data.</text>
</comment>
<evidence type="ECO:0000259" key="3">
    <source>
        <dbReference type="Pfam" id="PF01887"/>
    </source>
</evidence>
<feature type="domain" description="S-adenosyl-l-methionine hydroxide adenosyltransferase C-terminal" evidence="4">
    <location>
        <begin position="183"/>
        <end position="276"/>
    </location>
</feature>
<dbReference type="SUPFAM" id="SSF102522">
    <property type="entry name" value="Bacterial fluorinating enzyme, N-terminal domain"/>
    <property type="match status" value="1"/>
</dbReference>
<dbReference type="InterPro" id="IPR046469">
    <property type="entry name" value="SAM_HAT_N"/>
</dbReference>
<dbReference type="STRING" id="328396.RU93_GL001984"/>
<dbReference type="InterPro" id="IPR023227">
    <property type="entry name" value="SAM_OH_AdoTrfase_C_sf"/>
</dbReference>
<dbReference type="InterPro" id="IPR046470">
    <property type="entry name" value="SAM_HAT_C"/>
</dbReference>
<comment type="similarity">
    <text evidence="2">Belongs to the SAM hydrolase / SAM-dependent halogenase family.</text>
</comment>
<dbReference type="Gene3D" id="3.40.50.10790">
    <property type="entry name" value="S-adenosyl-l-methionine hydroxide adenosyltransferase, N-terminal"/>
    <property type="match status" value="1"/>
</dbReference>
<evidence type="ECO:0008006" key="7">
    <source>
        <dbReference type="Google" id="ProtNLM"/>
    </source>
</evidence>
<dbReference type="PANTHER" id="PTHR35092:SF1">
    <property type="entry name" value="CHLORINASE MJ1651"/>
    <property type="match status" value="1"/>
</dbReference>
<dbReference type="PIRSF" id="PIRSF006779">
    <property type="entry name" value="UCP006779"/>
    <property type="match status" value="1"/>
</dbReference>
<sequence>MDNAMANDLVLQTDFGLGDGAVSAMYGVARMVSGEIKISDLTHEIPPYDIWVASYRLYQTVKYWPAGTVFVSVVDPGVGSTRRSIVCKTTSGHYIITPDNGTLTHIQHYDGIEEIREIDEITSRLPHSEESHTFHGRDIYAYNGARLASGEITFEELGDVTALNSVELLTIDEAKIENNRLTGSIDVLDVRFGSLWTNIPLAFFKQTNITHGDLLQVTIYHKGKKVYQNLLQFAKSFADVNIGEPLVYVNSLVNIGIAVNQDSFSDLYHIGTGIDWKLELRKAKKIIFEEETE</sequence>
<proteinExistence type="inferred from homology"/>
<dbReference type="InterPro" id="IPR023228">
    <property type="entry name" value="SAM_OH_AdoTrfase_N_sf"/>
</dbReference>
<feature type="domain" description="S-adenosyl-l-methionine hydroxide adenosyltransferase N-terminal" evidence="3">
    <location>
        <begin position="9"/>
        <end position="158"/>
    </location>
</feature>
<dbReference type="EMBL" id="JXKD01000006">
    <property type="protein sequence ID" value="OJG10771.1"/>
    <property type="molecule type" value="Genomic_DNA"/>
</dbReference>
<dbReference type="Pfam" id="PF20257">
    <property type="entry name" value="SAM_HAT_C"/>
    <property type="match status" value="1"/>
</dbReference>
<dbReference type="AlphaFoldDB" id="A0A1L8QTE4"/>
<keyword evidence="6" id="KW-1185">Reference proteome</keyword>
<dbReference type="PANTHER" id="PTHR35092">
    <property type="entry name" value="CHLORINASE MJ1651"/>
    <property type="match status" value="1"/>
</dbReference>
<evidence type="ECO:0000313" key="5">
    <source>
        <dbReference type="EMBL" id="OJG10771.1"/>
    </source>
</evidence>